<evidence type="ECO:0000313" key="2">
    <source>
        <dbReference type="Proteomes" id="UP000789901"/>
    </source>
</evidence>
<feature type="non-terminal residue" evidence="1">
    <location>
        <position position="148"/>
    </location>
</feature>
<comment type="caution">
    <text evidence="1">The sequence shown here is derived from an EMBL/GenBank/DDBJ whole genome shotgun (WGS) entry which is preliminary data.</text>
</comment>
<sequence length="148" mass="17307">MVISNNYNLSEIKTKQTEKVITAKEWPAFTKKFYNLQVESQSALKEEKEKQRKNNEPIGESWDCFKLKSAINDYNKENYISAYQTFRCFTSIDHENFISKETIQVYSIAMYYIALCKLNGNGTVKNEHYAFTVAKFLEEHNKSSDALK</sequence>
<organism evidence="1 2">
    <name type="scientific">Gigaspora margarita</name>
    <dbReference type="NCBI Taxonomy" id="4874"/>
    <lineage>
        <taxon>Eukaryota</taxon>
        <taxon>Fungi</taxon>
        <taxon>Fungi incertae sedis</taxon>
        <taxon>Mucoromycota</taxon>
        <taxon>Glomeromycotina</taxon>
        <taxon>Glomeromycetes</taxon>
        <taxon>Diversisporales</taxon>
        <taxon>Gigasporaceae</taxon>
        <taxon>Gigaspora</taxon>
    </lineage>
</organism>
<reference evidence="1 2" key="1">
    <citation type="submission" date="2021-06" db="EMBL/GenBank/DDBJ databases">
        <authorList>
            <person name="Kallberg Y."/>
            <person name="Tangrot J."/>
            <person name="Rosling A."/>
        </authorList>
    </citation>
    <scope>NUCLEOTIDE SEQUENCE [LARGE SCALE GENOMIC DNA]</scope>
    <source>
        <strain evidence="1 2">120-4 pot B 10/14</strain>
    </source>
</reference>
<evidence type="ECO:0000313" key="1">
    <source>
        <dbReference type="EMBL" id="CAG8505832.1"/>
    </source>
</evidence>
<dbReference type="EMBL" id="CAJVQB010000759">
    <property type="protein sequence ID" value="CAG8505832.1"/>
    <property type="molecule type" value="Genomic_DNA"/>
</dbReference>
<gene>
    <name evidence="1" type="ORF">GMARGA_LOCUS2431</name>
</gene>
<dbReference type="Proteomes" id="UP000789901">
    <property type="component" value="Unassembled WGS sequence"/>
</dbReference>
<keyword evidence="2" id="KW-1185">Reference proteome</keyword>
<accession>A0ABM8W263</accession>
<proteinExistence type="predicted"/>
<protein>
    <submittedName>
        <fullName evidence="1">32986_t:CDS:1</fullName>
    </submittedName>
</protein>
<name>A0ABM8W263_GIGMA</name>